<evidence type="ECO:0000256" key="4">
    <source>
        <dbReference type="ARBA" id="ARBA00022723"/>
    </source>
</evidence>
<evidence type="ECO:0000256" key="2">
    <source>
        <dbReference type="ARBA" id="ARBA00013184"/>
    </source>
</evidence>
<feature type="region of interest" description="Disordered" evidence="10">
    <location>
        <begin position="474"/>
        <end position="502"/>
    </location>
</feature>
<name>A0ABN7RTT4_OIKDI</name>
<dbReference type="InterPro" id="IPR013083">
    <property type="entry name" value="Znf_RING/FYVE/PHD"/>
</dbReference>
<feature type="compositionally biased region" description="Acidic residues" evidence="10">
    <location>
        <begin position="837"/>
        <end position="848"/>
    </location>
</feature>
<evidence type="ECO:0000256" key="10">
    <source>
        <dbReference type="SAM" id="MobiDB-lite"/>
    </source>
</evidence>
<evidence type="ECO:0000256" key="3">
    <source>
        <dbReference type="ARBA" id="ARBA00022679"/>
    </source>
</evidence>
<feature type="compositionally biased region" description="Basic residues" evidence="10">
    <location>
        <begin position="98"/>
        <end position="107"/>
    </location>
</feature>
<evidence type="ECO:0000259" key="11">
    <source>
        <dbReference type="SMART" id="SM00249"/>
    </source>
</evidence>
<keyword evidence="13" id="KW-1185">Reference proteome</keyword>
<evidence type="ECO:0000313" key="13">
    <source>
        <dbReference type="Proteomes" id="UP001158576"/>
    </source>
</evidence>
<feature type="compositionally biased region" description="Polar residues" evidence="10">
    <location>
        <begin position="111"/>
        <end position="120"/>
    </location>
</feature>
<evidence type="ECO:0000256" key="1">
    <source>
        <dbReference type="ARBA" id="ARBA00010107"/>
    </source>
</evidence>
<accession>A0ABN7RTT4</accession>
<keyword evidence="5" id="KW-0677">Repeat</keyword>
<dbReference type="Pfam" id="PF00538">
    <property type="entry name" value="Linker_histone"/>
    <property type="match status" value="1"/>
</dbReference>
<dbReference type="CDD" id="cd15526">
    <property type="entry name" value="PHD1_MOZ_d4"/>
    <property type="match status" value="1"/>
</dbReference>
<dbReference type="Gene3D" id="3.30.40.10">
    <property type="entry name" value="Zinc/RING finger domain, C3HC4 (zinc finger)"/>
    <property type="match status" value="1"/>
</dbReference>
<feature type="compositionally biased region" description="Basic and acidic residues" evidence="10">
    <location>
        <begin position="71"/>
        <end position="87"/>
    </location>
</feature>
<dbReference type="Gene3D" id="3.30.60.60">
    <property type="entry name" value="N-acetyl transferase-like"/>
    <property type="match status" value="1"/>
</dbReference>
<dbReference type="InterPro" id="IPR016181">
    <property type="entry name" value="Acyl_CoA_acyltransferase"/>
</dbReference>
<feature type="compositionally biased region" description="Polar residues" evidence="10">
    <location>
        <begin position="864"/>
        <end position="875"/>
    </location>
</feature>
<keyword evidence="8" id="KW-0007">Acetylation</keyword>
<dbReference type="InterPro" id="IPR002717">
    <property type="entry name" value="HAT_MYST-type"/>
</dbReference>
<dbReference type="SUPFAM" id="SSF55729">
    <property type="entry name" value="Acyl-CoA N-acyltransferases (Nat)"/>
    <property type="match status" value="1"/>
</dbReference>
<dbReference type="InterPro" id="IPR040706">
    <property type="entry name" value="Zf-MYST"/>
</dbReference>
<gene>
    <name evidence="12" type="ORF">OKIOD_LOCUS2466</name>
</gene>
<evidence type="ECO:0000256" key="5">
    <source>
        <dbReference type="ARBA" id="ARBA00022737"/>
    </source>
</evidence>
<dbReference type="Pfam" id="PF01853">
    <property type="entry name" value="MOZ_SAS"/>
    <property type="match status" value="1"/>
</dbReference>
<keyword evidence="6" id="KW-0863">Zinc-finger</keyword>
<comment type="catalytic activity">
    <reaction evidence="9">
        <text>L-lysyl-[protein] + acetyl-CoA = N(6)-acetyl-L-lysyl-[protein] + CoA + H(+)</text>
        <dbReference type="Rhea" id="RHEA:45948"/>
        <dbReference type="Rhea" id="RHEA-COMP:9752"/>
        <dbReference type="Rhea" id="RHEA-COMP:10731"/>
        <dbReference type="ChEBI" id="CHEBI:15378"/>
        <dbReference type="ChEBI" id="CHEBI:29969"/>
        <dbReference type="ChEBI" id="CHEBI:57287"/>
        <dbReference type="ChEBI" id="CHEBI:57288"/>
        <dbReference type="ChEBI" id="CHEBI:61930"/>
        <dbReference type="EC" id="2.3.1.48"/>
    </reaction>
</comment>
<dbReference type="InterPro" id="IPR050603">
    <property type="entry name" value="MYST_HAT"/>
</dbReference>
<dbReference type="Gene3D" id="3.40.630.30">
    <property type="match status" value="1"/>
</dbReference>
<evidence type="ECO:0000256" key="8">
    <source>
        <dbReference type="ARBA" id="ARBA00022990"/>
    </source>
</evidence>
<evidence type="ECO:0000256" key="7">
    <source>
        <dbReference type="ARBA" id="ARBA00022833"/>
    </source>
</evidence>
<dbReference type="InterPro" id="IPR001965">
    <property type="entry name" value="Znf_PHD"/>
</dbReference>
<keyword evidence="7" id="KW-0862">Zinc</keyword>
<reference evidence="12 13" key="1">
    <citation type="submission" date="2021-04" db="EMBL/GenBank/DDBJ databases">
        <authorList>
            <person name="Bliznina A."/>
        </authorList>
    </citation>
    <scope>NUCLEOTIDE SEQUENCE [LARGE SCALE GENOMIC DNA]</scope>
</reference>
<evidence type="ECO:0000313" key="12">
    <source>
        <dbReference type="EMBL" id="CAG5085490.1"/>
    </source>
</evidence>
<dbReference type="Pfam" id="PF17772">
    <property type="entry name" value="zf-MYST"/>
    <property type="match status" value="1"/>
</dbReference>
<evidence type="ECO:0000256" key="9">
    <source>
        <dbReference type="ARBA" id="ARBA00048017"/>
    </source>
</evidence>
<comment type="similarity">
    <text evidence="1">Belongs to the MYST (SAS/MOZ) family.</text>
</comment>
<feature type="region of interest" description="Disordered" evidence="10">
    <location>
        <begin position="297"/>
        <end position="318"/>
    </location>
</feature>
<feature type="domain" description="Zinc finger PHD-type" evidence="11">
    <location>
        <begin position="323"/>
        <end position="378"/>
    </location>
</feature>
<dbReference type="InterPro" id="IPR005818">
    <property type="entry name" value="Histone_H1/H5_H15"/>
</dbReference>
<feature type="compositionally biased region" description="Basic and acidic residues" evidence="10">
    <location>
        <begin position="960"/>
        <end position="970"/>
    </location>
</feature>
<dbReference type="PANTHER" id="PTHR10615:SF217">
    <property type="entry name" value="HISTONE ACETYLTRANSFERASE"/>
    <property type="match status" value="1"/>
</dbReference>
<organism evidence="12 13">
    <name type="scientific">Oikopleura dioica</name>
    <name type="common">Tunicate</name>
    <dbReference type="NCBI Taxonomy" id="34765"/>
    <lineage>
        <taxon>Eukaryota</taxon>
        <taxon>Metazoa</taxon>
        <taxon>Chordata</taxon>
        <taxon>Tunicata</taxon>
        <taxon>Appendicularia</taxon>
        <taxon>Copelata</taxon>
        <taxon>Oikopleuridae</taxon>
        <taxon>Oikopleura</taxon>
    </lineage>
</organism>
<dbReference type="Gene3D" id="1.10.10.10">
    <property type="entry name" value="Winged helix-like DNA-binding domain superfamily/Winged helix DNA-binding domain"/>
    <property type="match status" value="2"/>
</dbReference>
<dbReference type="SMART" id="SM00249">
    <property type="entry name" value="PHD"/>
    <property type="match status" value="2"/>
</dbReference>
<feature type="compositionally biased region" description="Acidic residues" evidence="10">
    <location>
        <begin position="301"/>
        <end position="313"/>
    </location>
</feature>
<feature type="region of interest" description="Disordered" evidence="10">
    <location>
        <begin position="71"/>
        <end position="151"/>
    </location>
</feature>
<keyword evidence="3" id="KW-0808">Transferase</keyword>
<protein>
    <recommendedName>
        <fullName evidence="2">histone acetyltransferase</fullName>
        <ecNumber evidence="2">2.3.1.48</ecNumber>
    </recommendedName>
</protein>
<feature type="region of interest" description="Disordered" evidence="10">
    <location>
        <begin position="820"/>
        <end position="970"/>
    </location>
</feature>
<sequence>MGKSRPRRTSLIPDDIFGEQVQKALRKLKKATTERLYISLKDELEDMTKDEFKIRLESMWDADIIEGEEKRGNFTFFPKKDDGRKSSSDSAGSVQLKTPKKKGRPAKKQSLADNSKNRSITEWVKVTPKKQEYKEENGQDSSEGEDSDASIDEDVQIFVDSRFDDDQVIPKIDPANVEYFIERQGDPKTLPRSPQKSVAEKKPEITLLSKRNWDTTDPDVIHFRCYIKLLRNIIRRMKEENQHGTTISAIDKYIQQNFWLEGVELGEFKSQLRLAIGRGVTANLLVRTSHDSNKFHRIELGSDDSEDEEESEENSQAAPPMPICLNCYGTARYNLKAKMEYLISCRSCGSSFHPSCIRMTPECASWCYKNSWDCDECKLCRICNDPVEGETGPYSGSVCSQCDAAAHWKCEKVGPSKKMKYLNCSEHKDFKPKKFAKSTHSVRRPSMIKSEVISETTEEPKGVEKGLHDAMSKYFTPSPEGRKTRTAQGHVKEQKQRKAALDPQERPYRPMITAADQRLYRQVRCQAMAQMGEMVAEEDLLTKRCPARIQFAQYDIVTWYSSPYPVEYARLNKLYLCEFCLKYMKSKKVAERHRTQCKEFHPPGKEIYRHEGLSVFEVDGNAAKFYCQNLCLLVKLFLDHKTLYYDVEPFLFYVLTKNDETGCHLVGYFSKEKACQQRYNVSCIMTLPQYQRSGYGRFLIDFSYLLSRKEGQHGSPEKPLSDLGRVSYHAYWKSVVLEYMSNFDSSTLSVVTIADSTGMSPHDIASTLQRLGMLERDPKTRKWKIHSRQDLIDEHKAKEAKSNRPRLCDEALKWTPLGISVIEEENSEDEEKKELSDVPEEQEKDDDQEDKKKSVLEQLKAEESAQSSNPDQTPKINKKKRKRRTRDYDWNTKKRKTRKATSESEDEPKGSRKSSATSSSKITDDEESRDTFNAFDDDSNSRDPSFHTSATLPRRRLSRRSKDLHADDSD</sequence>
<dbReference type="Proteomes" id="UP001158576">
    <property type="component" value="Chromosome PAR"/>
</dbReference>
<feature type="compositionally biased region" description="Basic and acidic residues" evidence="10">
    <location>
        <begin position="849"/>
        <end position="863"/>
    </location>
</feature>
<feature type="domain" description="Zinc finger PHD-type" evidence="11">
    <location>
        <begin position="379"/>
        <end position="428"/>
    </location>
</feature>
<feature type="compositionally biased region" description="Acidic residues" evidence="10">
    <location>
        <begin position="142"/>
        <end position="151"/>
    </location>
</feature>
<dbReference type="EC" id="2.3.1.48" evidence="2"/>
<proteinExistence type="inferred from homology"/>
<dbReference type="CDD" id="cd04301">
    <property type="entry name" value="NAT_SF"/>
    <property type="match status" value="1"/>
</dbReference>
<feature type="compositionally biased region" description="Basic residues" evidence="10">
    <location>
        <begin position="876"/>
        <end position="885"/>
    </location>
</feature>
<evidence type="ECO:0000256" key="6">
    <source>
        <dbReference type="ARBA" id="ARBA00022771"/>
    </source>
</evidence>
<dbReference type="PANTHER" id="PTHR10615">
    <property type="entry name" value="HISTONE ACETYLTRANSFERASE"/>
    <property type="match status" value="1"/>
</dbReference>
<dbReference type="InterPro" id="IPR036388">
    <property type="entry name" value="WH-like_DNA-bd_sf"/>
</dbReference>
<keyword evidence="4" id="KW-0479">Metal-binding</keyword>
<feature type="compositionally biased region" description="Basic and acidic residues" evidence="10">
    <location>
        <begin position="490"/>
        <end position="502"/>
    </location>
</feature>
<dbReference type="EMBL" id="OU015568">
    <property type="protein sequence ID" value="CAG5085490.1"/>
    <property type="molecule type" value="Genomic_DNA"/>
</dbReference>